<dbReference type="AlphaFoldDB" id="A0A4Z0A2Q1"/>
<keyword evidence="3" id="KW-1185">Reference proteome</keyword>
<evidence type="ECO:0000256" key="1">
    <source>
        <dbReference type="SAM" id="MobiDB-lite"/>
    </source>
</evidence>
<evidence type="ECO:0000313" key="2">
    <source>
        <dbReference type="EMBL" id="TFY80149.1"/>
    </source>
</evidence>
<proteinExistence type="predicted"/>
<comment type="caution">
    <text evidence="2">The sequence shown here is derived from an EMBL/GenBank/DDBJ whole genome shotgun (WGS) entry which is preliminary data.</text>
</comment>
<name>A0A4Z0A2Q1_9AGAM</name>
<gene>
    <name evidence="2" type="ORF">EWM64_g3860</name>
</gene>
<accession>A0A4Z0A2Q1</accession>
<dbReference type="EMBL" id="SFCI01000383">
    <property type="protein sequence ID" value="TFY80149.1"/>
    <property type="molecule type" value="Genomic_DNA"/>
</dbReference>
<organism evidence="2 3">
    <name type="scientific">Hericium alpestre</name>
    <dbReference type="NCBI Taxonomy" id="135208"/>
    <lineage>
        <taxon>Eukaryota</taxon>
        <taxon>Fungi</taxon>
        <taxon>Dikarya</taxon>
        <taxon>Basidiomycota</taxon>
        <taxon>Agaricomycotina</taxon>
        <taxon>Agaricomycetes</taxon>
        <taxon>Russulales</taxon>
        <taxon>Hericiaceae</taxon>
        <taxon>Hericium</taxon>
    </lineage>
</organism>
<dbReference type="STRING" id="135208.A0A4Z0A2Q1"/>
<feature type="region of interest" description="Disordered" evidence="1">
    <location>
        <begin position="393"/>
        <end position="439"/>
    </location>
</feature>
<feature type="compositionally biased region" description="Acidic residues" evidence="1">
    <location>
        <begin position="393"/>
        <end position="428"/>
    </location>
</feature>
<dbReference type="Proteomes" id="UP000298061">
    <property type="component" value="Unassembled WGS sequence"/>
</dbReference>
<sequence length="439" mass="50468">MFDRLPADVIYHILIHIPNLIDLPNIILSTRKLKNVFDEYQGSIATAISQNTAGENWPQYARLAYYKSRGVLLRNEAVAASTAQVDLADIKDILIPTLVVKQATDIFTEKYASGRLTEPQAFVVRRALLRMWLYQARFGETWGWALRRHHDLGMTTLVRERERFLYAFPARERAEIDVVHHFLLRTICDWVQEKGIPREDGHSIARAMVSLEMQEIFDTMLDCGDVRDLFEEGYDNEAIEPRGFVRGAIPVFMRDGAYVDVLILNGDLMTEITCHHCHEKGWEVWCTTNYAWAGDLWGPPTEMATKFLKPYLSSNEQDDLVTFVKFLKGPQFPCSFVIKAVLRLEDESLCRHKFLKWLCMGCLTMVMHRRLHHWWKMERENITRMVAQFDVGDLEDESDRDSDDSEAEGDESDSGDDDGTSMEGESGEFFDGSSDSGEL</sequence>
<feature type="compositionally biased region" description="Low complexity" evidence="1">
    <location>
        <begin position="429"/>
        <end position="439"/>
    </location>
</feature>
<protein>
    <submittedName>
        <fullName evidence="2">Uncharacterized protein</fullName>
    </submittedName>
</protein>
<reference evidence="2 3" key="1">
    <citation type="submission" date="2019-02" db="EMBL/GenBank/DDBJ databases">
        <title>Genome sequencing of the rare red list fungi Hericium alpestre (H. flagellum).</title>
        <authorList>
            <person name="Buettner E."/>
            <person name="Kellner H."/>
        </authorList>
    </citation>
    <scope>NUCLEOTIDE SEQUENCE [LARGE SCALE GENOMIC DNA]</scope>
    <source>
        <strain evidence="2 3">DSM 108284</strain>
    </source>
</reference>
<evidence type="ECO:0000313" key="3">
    <source>
        <dbReference type="Proteomes" id="UP000298061"/>
    </source>
</evidence>